<dbReference type="Proteomes" id="UP000007575">
    <property type="component" value="Chromosome"/>
</dbReference>
<proteinExistence type="predicted"/>
<dbReference type="AlphaFoldDB" id="H8GXH9"/>
<organism evidence="1 2">
    <name type="scientific">Deinococcus gobiensis (strain DSM 21396 / JCM 16679 / CGMCC 1.7299 / I-0)</name>
    <dbReference type="NCBI Taxonomy" id="745776"/>
    <lineage>
        <taxon>Bacteria</taxon>
        <taxon>Thermotogati</taxon>
        <taxon>Deinococcota</taxon>
        <taxon>Deinococci</taxon>
        <taxon>Deinococcales</taxon>
        <taxon>Deinococcaceae</taxon>
        <taxon>Deinococcus</taxon>
    </lineage>
</organism>
<dbReference type="HOGENOM" id="CLU_3327126_0_0_0"/>
<evidence type="ECO:0000313" key="2">
    <source>
        <dbReference type="Proteomes" id="UP000007575"/>
    </source>
</evidence>
<evidence type="ECO:0000313" key="1">
    <source>
        <dbReference type="EMBL" id="AFD24639.1"/>
    </source>
</evidence>
<dbReference type="EMBL" id="CP002191">
    <property type="protein sequence ID" value="AFD24639.1"/>
    <property type="molecule type" value="Genomic_DNA"/>
</dbReference>
<sequence>MGRDEPFFRACLTLYQGRTLLPFSSACLGRVGWHEYGA</sequence>
<reference evidence="1 2" key="1">
    <citation type="journal article" date="2012" name="PLoS ONE">
        <title>Genome sequence and transcriptome analysis of the radioresistant bacterium Deinococcus gobiensis: insights into the extreme environmental adaptations.</title>
        <authorList>
            <person name="Yuan M."/>
            <person name="Chen M."/>
            <person name="Zhang W."/>
            <person name="Lu W."/>
            <person name="Wang J."/>
            <person name="Yang M."/>
            <person name="Zhao P."/>
            <person name="Tang R."/>
            <person name="Li X."/>
            <person name="Hao Y."/>
            <person name="Zhou Z."/>
            <person name="Zhan Y."/>
            <person name="Yu H."/>
            <person name="Teng C."/>
            <person name="Yan Y."/>
            <person name="Ping S."/>
            <person name="Wang Y."/>
            <person name="Lin M."/>
        </authorList>
    </citation>
    <scope>NUCLEOTIDE SEQUENCE [LARGE SCALE GENOMIC DNA]</scope>
    <source>
        <strain evidence="1 2">I-0</strain>
    </source>
</reference>
<dbReference type="PATRIC" id="fig|745776.4.peg.729"/>
<gene>
    <name evidence="1" type="ordered locus">DGo_CA0712</name>
</gene>
<dbReference type="KEGG" id="dgo:DGo_CA0712"/>
<accession>H8GXH9</accession>
<name>H8GXH9_DEIGI</name>
<keyword evidence="2" id="KW-1185">Reference proteome</keyword>
<protein>
    <submittedName>
        <fullName evidence="1">Uncharacterized protein</fullName>
    </submittedName>
</protein>